<dbReference type="WBParaSite" id="nRc.2.0.1.t05076-RA">
    <property type="protein sequence ID" value="nRc.2.0.1.t05076-RA"/>
    <property type="gene ID" value="nRc.2.0.1.g05076"/>
</dbReference>
<name>A0A915HU54_ROMCU</name>
<accession>A0A915HU54</accession>
<protein>
    <submittedName>
        <fullName evidence="2">Uncharacterized protein</fullName>
    </submittedName>
</protein>
<dbReference type="Proteomes" id="UP000887565">
    <property type="component" value="Unplaced"/>
</dbReference>
<reference evidence="2" key="1">
    <citation type="submission" date="2022-11" db="UniProtKB">
        <authorList>
            <consortium name="WormBaseParasite"/>
        </authorList>
    </citation>
    <scope>IDENTIFICATION</scope>
</reference>
<sequence length="65" mass="7514">WIEVLFLWQNKLLKEFKVKKSAVKNKKLSSGSFQERCALILDIVIIINLNLPRARLSLALSFQTV</sequence>
<proteinExistence type="predicted"/>
<keyword evidence="1" id="KW-1185">Reference proteome</keyword>
<organism evidence="1 2">
    <name type="scientific">Romanomermis culicivorax</name>
    <name type="common">Nematode worm</name>
    <dbReference type="NCBI Taxonomy" id="13658"/>
    <lineage>
        <taxon>Eukaryota</taxon>
        <taxon>Metazoa</taxon>
        <taxon>Ecdysozoa</taxon>
        <taxon>Nematoda</taxon>
        <taxon>Enoplea</taxon>
        <taxon>Dorylaimia</taxon>
        <taxon>Mermithida</taxon>
        <taxon>Mermithoidea</taxon>
        <taxon>Mermithidae</taxon>
        <taxon>Romanomermis</taxon>
    </lineage>
</organism>
<dbReference type="AlphaFoldDB" id="A0A915HU54"/>
<evidence type="ECO:0000313" key="2">
    <source>
        <dbReference type="WBParaSite" id="nRc.2.0.1.t05076-RA"/>
    </source>
</evidence>
<evidence type="ECO:0000313" key="1">
    <source>
        <dbReference type="Proteomes" id="UP000887565"/>
    </source>
</evidence>